<dbReference type="PANTHER" id="PTHR37844">
    <property type="entry name" value="SER/THR PROTEIN PHOSPHATASE SUPERFAMILY (AFU_ORTHOLOGUE AFUA_1G14840)"/>
    <property type="match status" value="1"/>
</dbReference>
<proteinExistence type="predicted"/>
<dbReference type="Proteomes" id="UP000245712">
    <property type="component" value="Unassembled WGS sequence"/>
</dbReference>
<keyword evidence="3" id="KW-1185">Reference proteome</keyword>
<reference evidence="2 3" key="1">
    <citation type="submission" date="2018-05" db="EMBL/GenBank/DDBJ databases">
        <title>Genomic Encyclopedia of Type Strains, Phase IV (KMG-V): Genome sequencing to study the core and pangenomes of soil and plant-associated prokaryotes.</title>
        <authorList>
            <person name="Whitman W."/>
        </authorList>
    </citation>
    <scope>NUCLEOTIDE SEQUENCE [LARGE SCALE GENOMIC DNA]</scope>
    <source>
        <strain evidence="2 3">SCZa-39</strain>
    </source>
</reference>
<accession>A0ABX5KC64</accession>
<dbReference type="Pfam" id="PF00149">
    <property type="entry name" value="Metallophos"/>
    <property type="match status" value="1"/>
</dbReference>
<dbReference type="RefSeq" id="WP_116615018.1">
    <property type="nucleotide sequence ID" value="NZ_QEOB01000043.1"/>
</dbReference>
<dbReference type="InterPro" id="IPR029052">
    <property type="entry name" value="Metallo-depent_PP-like"/>
</dbReference>
<comment type="caution">
    <text evidence="2">The sequence shown here is derived from an EMBL/GenBank/DDBJ whole genome shotgun (WGS) entry which is preliminary data.</text>
</comment>
<evidence type="ECO:0000313" key="2">
    <source>
        <dbReference type="EMBL" id="PVX61160.1"/>
    </source>
</evidence>
<feature type="domain" description="Calcineurin-like phosphoesterase" evidence="1">
    <location>
        <begin position="1"/>
        <end position="216"/>
    </location>
</feature>
<dbReference type="SUPFAM" id="SSF56300">
    <property type="entry name" value="Metallo-dependent phosphatases"/>
    <property type="match status" value="1"/>
</dbReference>
<evidence type="ECO:0000313" key="3">
    <source>
        <dbReference type="Proteomes" id="UP000245712"/>
    </source>
</evidence>
<organism evidence="2 3">
    <name type="scientific">Paraburkholderia unamae</name>
    <dbReference type="NCBI Taxonomy" id="219649"/>
    <lineage>
        <taxon>Bacteria</taxon>
        <taxon>Pseudomonadati</taxon>
        <taxon>Pseudomonadota</taxon>
        <taxon>Betaproteobacteria</taxon>
        <taxon>Burkholderiales</taxon>
        <taxon>Burkholderiaceae</taxon>
        <taxon>Paraburkholderia</taxon>
    </lineage>
</organism>
<sequence length="262" mass="28735">MRVQIASDLHLDALQSRFPQRPLLEAAAGADLLVLAGDIHIGAGAVDAFADWPVPVVYVSGNHEAYGGEYAQVVAAIEQRSAGTQVHYLERRAIAFGDTRFLGCCLWTDYELYGDRVRSMDYARKVNSDHAAIRARGGDAFGPEEALAEHRRAVAWLEAELAKPFDGKTVVVTHHGVSPDSIHPRFDGHPVNSGFLSDLRRLLPRADLWIHGHVHDSFDYRHGNARVVANPRGYALNLASAQGAEQLQWENAAFDPACVVEP</sequence>
<protein>
    <submittedName>
        <fullName evidence="2">Calcineurin-like phosphoesterase family protein</fullName>
    </submittedName>
</protein>
<dbReference type="InterPro" id="IPR004843">
    <property type="entry name" value="Calcineurin-like_PHP"/>
</dbReference>
<gene>
    <name evidence="2" type="ORF">C7402_1434</name>
</gene>
<dbReference type="PANTHER" id="PTHR37844:SF2">
    <property type="entry name" value="SER_THR PROTEIN PHOSPHATASE SUPERFAMILY (AFU_ORTHOLOGUE AFUA_1G14840)"/>
    <property type="match status" value="1"/>
</dbReference>
<evidence type="ECO:0000259" key="1">
    <source>
        <dbReference type="Pfam" id="PF00149"/>
    </source>
</evidence>
<dbReference type="Gene3D" id="3.60.21.10">
    <property type="match status" value="1"/>
</dbReference>
<name>A0ABX5KC64_9BURK</name>
<dbReference type="EMBL" id="QEOB01000043">
    <property type="protein sequence ID" value="PVX61160.1"/>
    <property type="molecule type" value="Genomic_DNA"/>
</dbReference>